<dbReference type="GeneID" id="20660878"/>
<keyword evidence="2" id="KW-1185">Reference proteome</keyword>
<evidence type="ECO:0000313" key="1">
    <source>
        <dbReference type="EMBL" id="EGZ09054.1"/>
    </source>
</evidence>
<evidence type="ECO:0000313" key="2">
    <source>
        <dbReference type="Proteomes" id="UP000002640"/>
    </source>
</evidence>
<sequence length="65" mass="7707">MKKMVRMNMAEGMETLTLADFKGQFRCIACQRAKQKRMSYKRREGKRQKECYARLMSDVCHVGEL</sequence>
<organism evidence="1 2">
    <name type="scientific">Phytophthora sojae (strain P6497)</name>
    <name type="common">Soybean stem and root rot agent</name>
    <name type="synonym">Phytophthora megasperma f. sp. glycines</name>
    <dbReference type="NCBI Taxonomy" id="1094619"/>
    <lineage>
        <taxon>Eukaryota</taxon>
        <taxon>Sar</taxon>
        <taxon>Stramenopiles</taxon>
        <taxon>Oomycota</taxon>
        <taxon>Peronosporomycetes</taxon>
        <taxon>Peronosporales</taxon>
        <taxon>Peronosporaceae</taxon>
        <taxon>Phytophthora</taxon>
    </lineage>
</organism>
<feature type="non-terminal residue" evidence="1">
    <location>
        <position position="65"/>
    </location>
</feature>
<dbReference type="Proteomes" id="UP000002640">
    <property type="component" value="Unassembled WGS sequence"/>
</dbReference>
<dbReference type="KEGG" id="psoj:PHYSODRAFT_525504"/>
<dbReference type="EMBL" id="JH159160">
    <property type="protein sequence ID" value="EGZ09054.1"/>
    <property type="molecule type" value="Genomic_DNA"/>
</dbReference>
<name>G5A6U9_PHYSP</name>
<reference evidence="1 2" key="1">
    <citation type="journal article" date="2006" name="Science">
        <title>Phytophthora genome sequences uncover evolutionary origins and mechanisms of pathogenesis.</title>
        <authorList>
            <person name="Tyler B.M."/>
            <person name="Tripathy S."/>
            <person name="Zhang X."/>
            <person name="Dehal P."/>
            <person name="Jiang R.H."/>
            <person name="Aerts A."/>
            <person name="Arredondo F.D."/>
            <person name="Baxter L."/>
            <person name="Bensasson D."/>
            <person name="Beynon J.L."/>
            <person name="Chapman J."/>
            <person name="Damasceno C.M."/>
            <person name="Dorrance A.E."/>
            <person name="Dou D."/>
            <person name="Dickerman A.W."/>
            <person name="Dubchak I.L."/>
            <person name="Garbelotto M."/>
            <person name="Gijzen M."/>
            <person name="Gordon S.G."/>
            <person name="Govers F."/>
            <person name="Grunwald N.J."/>
            <person name="Huang W."/>
            <person name="Ivors K.L."/>
            <person name="Jones R.W."/>
            <person name="Kamoun S."/>
            <person name="Krampis K."/>
            <person name="Lamour K.H."/>
            <person name="Lee M.K."/>
            <person name="McDonald W.H."/>
            <person name="Medina M."/>
            <person name="Meijer H.J."/>
            <person name="Nordberg E.K."/>
            <person name="Maclean D.J."/>
            <person name="Ospina-Giraldo M.D."/>
            <person name="Morris P.F."/>
            <person name="Phuntumart V."/>
            <person name="Putnam N.H."/>
            <person name="Rash S."/>
            <person name="Rose J.K."/>
            <person name="Sakihama Y."/>
            <person name="Salamov A.A."/>
            <person name="Savidor A."/>
            <person name="Scheuring C.F."/>
            <person name="Smith B.M."/>
            <person name="Sobral B.W."/>
            <person name="Terry A."/>
            <person name="Torto-Alalibo T.A."/>
            <person name="Win J."/>
            <person name="Xu Z."/>
            <person name="Zhang H."/>
            <person name="Grigoriev I.V."/>
            <person name="Rokhsar D.S."/>
            <person name="Boore J.L."/>
        </authorList>
    </citation>
    <scope>NUCLEOTIDE SEQUENCE [LARGE SCALE GENOMIC DNA]</scope>
    <source>
        <strain evidence="1 2">P6497</strain>
    </source>
</reference>
<protein>
    <submittedName>
        <fullName evidence="1">Uncharacterized protein</fullName>
    </submittedName>
</protein>
<proteinExistence type="predicted"/>
<gene>
    <name evidence="1" type="ORF">PHYSODRAFT_525504</name>
</gene>
<dbReference type="RefSeq" id="XP_009535687.1">
    <property type="nucleotide sequence ID" value="XM_009537392.1"/>
</dbReference>
<dbReference type="InParanoid" id="G5A6U9"/>
<accession>G5A6U9</accession>
<dbReference type="AlphaFoldDB" id="G5A6U9"/>